<gene>
    <name evidence="1" type="ORF">LOD99_7503</name>
</gene>
<evidence type="ECO:0000313" key="1">
    <source>
        <dbReference type="EMBL" id="KAI6652489.1"/>
    </source>
</evidence>
<proteinExistence type="predicted"/>
<evidence type="ECO:0000313" key="2">
    <source>
        <dbReference type="Proteomes" id="UP001165289"/>
    </source>
</evidence>
<organism evidence="1 2">
    <name type="scientific">Oopsacas minuta</name>
    <dbReference type="NCBI Taxonomy" id="111878"/>
    <lineage>
        <taxon>Eukaryota</taxon>
        <taxon>Metazoa</taxon>
        <taxon>Porifera</taxon>
        <taxon>Hexactinellida</taxon>
        <taxon>Hexasterophora</taxon>
        <taxon>Lyssacinosida</taxon>
        <taxon>Leucopsacidae</taxon>
        <taxon>Oopsacas</taxon>
    </lineage>
</organism>
<dbReference type="Proteomes" id="UP001165289">
    <property type="component" value="Unassembled WGS sequence"/>
</dbReference>
<comment type="caution">
    <text evidence="1">The sequence shown here is derived from an EMBL/GenBank/DDBJ whole genome shotgun (WGS) entry which is preliminary data.</text>
</comment>
<dbReference type="AlphaFoldDB" id="A0AAV7JV66"/>
<dbReference type="PANTHER" id="PTHR45913:SF19">
    <property type="entry name" value="LOW QUALITY PROTEIN: ZINC FINGER BED DOMAIN-CONTAINING PROTEIN 5-LIKE"/>
    <property type="match status" value="1"/>
</dbReference>
<sequence length="103" mass="12129">MGSEYEVLLYHTEVRWLSRGQILKRLMALRTEVMFFLKEMESPHSEHFNSVEFIHGLAYVADIFGQMNEVNLSIQRPEVYIMDATERLQALWASWAYGRGDSR</sequence>
<reference evidence="1 2" key="1">
    <citation type="journal article" date="2023" name="BMC Biol.">
        <title>The compact genome of the sponge Oopsacas minuta (Hexactinellida) is lacking key metazoan core genes.</title>
        <authorList>
            <person name="Santini S."/>
            <person name="Schenkelaars Q."/>
            <person name="Jourda C."/>
            <person name="Duchesne M."/>
            <person name="Belahbib H."/>
            <person name="Rocher C."/>
            <person name="Selva M."/>
            <person name="Riesgo A."/>
            <person name="Vervoort M."/>
            <person name="Leys S.P."/>
            <person name="Kodjabachian L."/>
            <person name="Le Bivic A."/>
            <person name="Borchiellini C."/>
            <person name="Claverie J.M."/>
            <person name="Renard E."/>
        </authorList>
    </citation>
    <scope>NUCLEOTIDE SEQUENCE [LARGE SCALE GENOMIC DNA]</scope>
    <source>
        <strain evidence="1">SPO-2</strain>
    </source>
</reference>
<accession>A0AAV7JV66</accession>
<dbReference type="PANTHER" id="PTHR45913">
    <property type="entry name" value="EPM2A-INTERACTING PROTEIN 1"/>
    <property type="match status" value="1"/>
</dbReference>
<dbReference type="EMBL" id="JAKMXF010000299">
    <property type="protein sequence ID" value="KAI6652489.1"/>
    <property type="molecule type" value="Genomic_DNA"/>
</dbReference>
<protein>
    <submittedName>
        <fullName evidence="1">Protein ZBED8-like</fullName>
    </submittedName>
</protein>
<keyword evidence="2" id="KW-1185">Reference proteome</keyword>
<name>A0AAV7JV66_9METZ</name>